<evidence type="ECO:0000256" key="3">
    <source>
        <dbReference type="ARBA" id="ARBA00023125"/>
    </source>
</evidence>
<evidence type="ECO:0000256" key="4">
    <source>
        <dbReference type="ARBA" id="ARBA00023163"/>
    </source>
</evidence>
<dbReference type="AlphaFoldDB" id="A0A9D2RJX7"/>
<name>A0A9D2RJX7_9BURK</name>
<protein>
    <submittedName>
        <fullName evidence="6">LysR family transcriptional regulator</fullName>
    </submittedName>
</protein>
<keyword evidence="2" id="KW-0805">Transcription regulation</keyword>
<dbReference type="InterPro" id="IPR036388">
    <property type="entry name" value="WH-like_DNA-bd_sf"/>
</dbReference>
<dbReference type="Pfam" id="PF03466">
    <property type="entry name" value="LysR_substrate"/>
    <property type="match status" value="1"/>
</dbReference>
<dbReference type="PANTHER" id="PTHR30118">
    <property type="entry name" value="HTH-TYPE TRANSCRIPTIONAL REGULATOR LEUO-RELATED"/>
    <property type="match status" value="1"/>
</dbReference>
<dbReference type="InterPro" id="IPR005119">
    <property type="entry name" value="LysR_subst-bd"/>
</dbReference>
<proteinExistence type="inferred from homology"/>
<reference evidence="6" key="2">
    <citation type="submission" date="2021-04" db="EMBL/GenBank/DDBJ databases">
        <authorList>
            <person name="Gilroy R."/>
        </authorList>
    </citation>
    <scope>NUCLEOTIDE SEQUENCE</scope>
    <source>
        <strain evidence="6">9264</strain>
    </source>
</reference>
<dbReference type="Proteomes" id="UP000823889">
    <property type="component" value="Unassembled WGS sequence"/>
</dbReference>
<dbReference type="GO" id="GO:0003700">
    <property type="term" value="F:DNA-binding transcription factor activity"/>
    <property type="evidence" value="ECO:0007669"/>
    <property type="project" value="InterPro"/>
</dbReference>
<gene>
    <name evidence="6" type="ORF">H9906_06915</name>
</gene>
<feature type="domain" description="HTH lysR-type" evidence="5">
    <location>
        <begin position="8"/>
        <end position="65"/>
    </location>
</feature>
<dbReference type="InterPro" id="IPR050389">
    <property type="entry name" value="LysR-type_TF"/>
</dbReference>
<evidence type="ECO:0000313" key="6">
    <source>
        <dbReference type="EMBL" id="HJD44741.1"/>
    </source>
</evidence>
<dbReference type="Gene3D" id="1.10.10.10">
    <property type="entry name" value="Winged helix-like DNA-binding domain superfamily/Winged helix DNA-binding domain"/>
    <property type="match status" value="1"/>
</dbReference>
<comment type="similarity">
    <text evidence="1">Belongs to the LysR transcriptional regulatory family.</text>
</comment>
<dbReference type="Pfam" id="PF00126">
    <property type="entry name" value="HTH_1"/>
    <property type="match status" value="1"/>
</dbReference>
<dbReference type="SUPFAM" id="SSF53850">
    <property type="entry name" value="Periplasmic binding protein-like II"/>
    <property type="match status" value="1"/>
</dbReference>
<dbReference type="InterPro" id="IPR036390">
    <property type="entry name" value="WH_DNA-bd_sf"/>
</dbReference>
<reference evidence="6" key="1">
    <citation type="journal article" date="2021" name="PeerJ">
        <title>Extensive microbial diversity within the chicken gut microbiome revealed by metagenomics and culture.</title>
        <authorList>
            <person name="Gilroy R."/>
            <person name="Ravi A."/>
            <person name="Getino M."/>
            <person name="Pursley I."/>
            <person name="Horton D.L."/>
            <person name="Alikhan N.F."/>
            <person name="Baker D."/>
            <person name="Gharbi K."/>
            <person name="Hall N."/>
            <person name="Watson M."/>
            <person name="Adriaenssens E.M."/>
            <person name="Foster-Nyarko E."/>
            <person name="Jarju S."/>
            <person name="Secka A."/>
            <person name="Antonio M."/>
            <person name="Oren A."/>
            <person name="Chaudhuri R.R."/>
            <person name="La Ragione R."/>
            <person name="Hildebrand F."/>
            <person name="Pallen M.J."/>
        </authorList>
    </citation>
    <scope>NUCLEOTIDE SEQUENCE</scope>
    <source>
        <strain evidence="6">9264</strain>
    </source>
</reference>
<comment type="caution">
    <text evidence="6">The sequence shown here is derived from an EMBL/GenBank/DDBJ whole genome shotgun (WGS) entry which is preliminary data.</text>
</comment>
<dbReference type="GO" id="GO:0003677">
    <property type="term" value="F:DNA binding"/>
    <property type="evidence" value="ECO:0007669"/>
    <property type="project" value="UniProtKB-KW"/>
</dbReference>
<accession>A0A9D2RJX7</accession>
<keyword evidence="3" id="KW-0238">DNA-binding</keyword>
<evidence type="ECO:0000313" key="7">
    <source>
        <dbReference type="Proteomes" id="UP000823889"/>
    </source>
</evidence>
<dbReference type="PROSITE" id="PS50931">
    <property type="entry name" value="HTH_LYSR"/>
    <property type="match status" value="1"/>
</dbReference>
<evidence type="ECO:0000256" key="1">
    <source>
        <dbReference type="ARBA" id="ARBA00009437"/>
    </source>
</evidence>
<dbReference type="EMBL" id="DWUQ01000144">
    <property type="protein sequence ID" value="HJD44741.1"/>
    <property type="molecule type" value="Genomic_DNA"/>
</dbReference>
<organism evidence="6 7">
    <name type="scientific">Candidatus Paenalcaligenes intestinipullorum</name>
    <dbReference type="NCBI Taxonomy" id="2838718"/>
    <lineage>
        <taxon>Bacteria</taxon>
        <taxon>Pseudomonadati</taxon>
        <taxon>Pseudomonadota</taxon>
        <taxon>Betaproteobacteria</taxon>
        <taxon>Burkholderiales</taxon>
        <taxon>Alcaligenaceae</taxon>
        <taxon>Paenalcaligenes</taxon>
    </lineage>
</organism>
<dbReference type="InterPro" id="IPR000847">
    <property type="entry name" value="LysR_HTH_N"/>
</dbReference>
<dbReference type="Gene3D" id="3.40.190.10">
    <property type="entry name" value="Periplasmic binding protein-like II"/>
    <property type="match status" value="2"/>
</dbReference>
<dbReference type="PANTHER" id="PTHR30118:SF15">
    <property type="entry name" value="TRANSCRIPTIONAL REGULATORY PROTEIN"/>
    <property type="match status" value="1"/>
</dbReference>
<dbReference type="SUPFAM" id="SSF46785">
    <property type="entry name" value="Winged helix' DNA-binding domain"/>
    <property type="match status" value="1"/>
</dbReference>
<sequence>MQRKKDPIDTYLLRVLQALLTEQSVSRTAILMGQSQPAISNALRRLREITGDQILLRGQSGMVPTARGEELLLFANEALAAIERIANPPEAFDPATSEREFHIAAPDYLDAIFLPSIAQQLRRHAPHTKLIVHPIGPDTSYVKQLEEGVLDLVIANWLAPPEQLHMSRLFDDEVVCMVGTEHPLARRGIDMKCFLEMPHLAPTVYVAHRKNFIDGSLAEQGLRRNIQMSVPYFGLVPYVLIRTDLVFTTGRQFAEHYAKDLPITVLPSPFKFPPMRFYQLWHRRTHKAPEVIWLRKRVTEVANRLVRPREPLAPFVAADEN</sequence>
<keyword evidence="4" id="KW-0804">Transcription</keyword>
<evidence type="ECO:0000256" key="2">
    <source>
        <dbReference type="ARBA" id="ARBA00023015"/>
    </source>
</evidence>
<evidence type="ECO:0000259" key="5">
    <source>
        <dbReference type="PROSITE" id="PS50931"/>
    </source>
</evidence>